<evidence type="ECO:0000313" key="1">
    <source>
        <dbReference type="EMBL" id="MCW1924275.1"/>
    </source>
</evidence>
<reference evidence="1 2" key="1">
    <citation type="submission" date="2022-10" db="EMBL/GenBank/DDBJ databases">
        <title>Luteolibacter arcticus strain CCTCC AB 2014275, whole genome shotgun sequencing project.</title>
        <authorList>
            <person name="Zhao G."/>
            <person name="Shen L."/>
        </authorList>
    </citation>
    <scope>NUCLEOTIDE SEQUENCE [LARGE SCALE GENOMIC DNA]</scope>
    <source>
        <strain evidence="1 2">CCTCC AB 2014275</strain>
    </source>
</reference>
<dbReference type="EMBL" id="JAPDDT010000007">
    <property type="protein sequence ID" value="MCW1924275.1"/>
    <property type="molecule type" value="Genomic_DNA"/>
</dbReference>
<evidence type="ECO:0008006" key="3">
    <source>
        <dbReference type="Google" id="ProtNLM"/>
    </source>
</evidence>
<proteinExistence type="predicted"/>
<dbReference type="RefSeq" id="WP_264488384.1">
    <property type="nucleotide sequence ID" value="NZ_JAPDDT010000007.1"/>
</dbReference>
<name>A0ABT3GLB6_9BACT</name>
<dbReference type="Proteomes" id="UP001320876">
    <property type="component" value="Unassembled WGS sequence"/>
</dbReference>
<comment type="caution">
    <text evidence="1">The sequence shown here is derived from an EMBL/GenBank/DDBJ whole genome shotgun (WGS) entry which is preliminary data.</text>
</comment>
<accession>A0ABT3GLB6</accession>
<keyword evidence="2" id="KW-1185">Reference proteome</keyword>
<protein>
    <recommendedName>
        <fullName evidence="3">UVR domain-containing protein</fullName>
    </recommendedName>
</protein>
<sequence>MDSEEQGVCMNCGGDHATVFLVTIVSGVKESRRLCMKCHVQGLSGSPIHEAMKQARCCFCGGQAVVPDSLANIANGPETVPVFLCLSCFAESNTVATEKLRILESESDSLPSSEQKKRLREITEQIETHMRRWVIQRDN</sequence>
<organism evidence="1 2">
    <name type="scientific">Luteolibacter arcticus</name>
    <dbReference type="NCBI Taxonomy" id="1581411"/>
    <lineage>
        <taxon>Bacteria</taxon>
        <taxon>Pseudomonadati</taxon>
        <taxon>Verrucomicrobiota</taxon>
        <taxon>Verrucomicrobiia</taxon>
        <taxon>Verrucomicrobiales</taxon>
        <taxon>Verrucomicrobiaceae</taxon>
        <taxon>Luteolibacter</taxon>
    </lineage>
</organism>
<evidence type="ECO:0000313" key="2">
    <source>
        <dbReference type="Proteomes" id="UP001320876"/>
    </source>
</evidence>
<gene>
    <name evidence="1" type="ORF">OKA05_17045</name>
</gene>